<dbReference type="Proteomes" id="UP000887566">
    <property type="component" value="Unplaced"/>
</dbReference>
<dbReference type="WBParaSite" id="PSAMB.scaffold605size46008.g7406.t2">
    <property type="protein sequence ID" value="PSAMB.scaffold605size46008.g7406.t2"/>
    <property type="gene ID" value="PSAMB.scaffold605size46008.g7406"/>
</dbReference>
<organism evidence="1 2">
    <name type="scientific">Plectus sambesii</name>
    <dbReference type="NCBI Taxonomy" id="2011161"/>
    <lineage>
        <taxon>Eukaryota</taxon>
        <taxon>Metazoa</taxon>
        <taxon>Ecdysozoa</taxon>
        <taxon>Nematoda</taxon>
        <taxon>Chromadorea</taxon>
        <taxon>Plectida</taxon>
        <taxon>Plectina</taxon>
        <taxon>Plectoidea</taxon>
        <taxon>Plectidae</taxon>
        <taxon>Plectus</taxon>
    </lineage>
</organism>
<sequence>METLKAEMSVGVLHDHFLDALATTNCDLMTKGWRRHSTLTAFLRPPSPLRSLMPRLRALIGSAVRRLIARWSPAACCCCCCCRAGRTSVARGAVAVDNGARFSVCAAPITDAIRALFPFVCFVNKSYSKPATCHGQSFGYSRLDQWRPPAPTLLVWPYGAKLKSPKPCA</sequence>
<proteinExistence type="predicted"/>
<protein>
    <submittedName>
        <fullName evidence="2">Uncharacterized protein</fullName>
    </submittedName>
</protein>
<evidence type="ECO:0000313" key="1">
    <source>
        <dbReference type="Proteomes" id="UP000887566"/>
    </source>
</evidence>
<keyword evidence="1" id="KW-1185">Reference proteome</keyword>
<name>A0A914X1A7_9BILA</name>
<evidence type="ECO:0000313" key="2">
    <source>
        <dbReference type="WBParaSite" id="PSAMB.scaffold605size46008.g7406.t2"/>
    </source>
</evidence>
<dbReference type="AlphaFoldDB" id="A0A914X1A7"/>
<reference evidence="2" key="1">
    <citation type="submission" date="2022-11" db="UniProtKB">
        <authorList>
            <consortium name="WormBaseParasite"/>
        </authorList>
    </citation>
    <scope>IDENTIFICATION</scope>
</reference>
<accession>A0A914X1A7</accession>